<dbReference type="Proteomes" id="UP000442109">
    <property type="component" value="Unassembled WGS sequence"/>
</dbReference>
<keyword evidence="2" id="KW-0732">Signal</keyword>
<protein>
    <submittedName>
        <fullName evidence="3">Uncharacterized protein</fullName>
    </submittedName>
</protein>
<proteinExistence type="predicted"/>
<sequence>MNRSKVLQYVSYSALLLALSGCASTPDTAAKRPVTSTPSSSKPVVKNDAPIPFTANEIKDISAAFHPGSCDLSKLKQQSEKYDLDDTWVNLYERTPQPLSALDDQTSCFLAQSNELYAYSDDFYDESPESLNQSWFKGNIPNDAKITTMRYLTPKALLAQCDPDLGRPVIIDYEKDAKGHISRTILINEDFDPSCLNK</sequence>
<evidence type="ECO:0000313" key="3">
    <source>
        <dbReference type="EMBL" id="MUG32421.1"/>
    </source>
</evidence>
<evidence type="ECO:0000256" key="1">
    <source>
        <dbReference type="SAM" id="MobiDB-lite"/>
    </source>
</evidence>
<organism evidence="3 4">
    <name type="scientific">Psychrobacter sanguinis</name>
    <dbReference type="NCBI Taxonomy" id="861445"/>
    <lineage>
        <taxon>Bacteria</taxon>
        <taxon>Pseudomonadati</taxon>
        <taxon>Pseudomonadota</taxon>
        <taxon>Gammaproteobacteria</taxon>
        <taxon>Moraxellales</taxon>
        <taxon>Moraxellaceae</taxon>
        <taxon>Psychrobacter</taxon>
    </lineage>
</organism>
<name>A0A844M0D4_9GAMM</name>
<feature type="signal peptide" evidence="2">
    <location>
        <begin position="1"/>
        <end position="29"/>
    </location>
</feature>
<feature type="compositionally biased region" description="Low complexity" evidence="1">
    <location>
        <begin position="33"/>
        <end position="46"/>
    </location>
</feature>
<gene>
    <name evidence="3" type="ORF">GB996_06390</name>
</gene>
<feature type="region of interest" description="Disordered" evidence="1">
    <location>
        <begin position="27"/>
        <end position="47"/>
    </location>
</feature>
<evidence type="ECO:0000256" key="2">
    <source>
        <dbReference type="SAM" id="SignalP"/>
    </source>
</evidence>
<dbReference type="EMBL" id="WFKQ01000004">
    <property type="protein sequence ID" value="MUG32421.1"/>
    <property type="molecule type" value="Genomic_DNA"/>
</dbReference>
<feature type="chain" id="PRO_5032290014" evidence="2">
    <location>
        <begin position="30"/>
        <end position="198"/>
    </location>
</feature>
<accession>A0A844M0D4</accession>
<reference evidence="3 4" key="1">
    <citation type="journal article" date="2019" name="PLoS ONE">
        <title>Pup mortality in New Zealand sea lions (Phocarctos hookeri) at Enderby Island, Auckland Islands, 2013-18.</title>
        <authorList>
            <person name="Michael S.A."/>
            <person name="Hayman D.T.S."/>
            <person name="Gray R."/>
            <person name="Zhang J."/>
            <person name="Rogers L."/>
            <person name="Roe W.D."/>
        </authorList>
    </citation>
    <scope>NUCLEOTIDE SEQUENCE [LARGE SCALE GENOMIC DNA]</scope>
    <source>
        <strain evidence="3 4">SM868</strain>
    </source>
</reference>
<dbReference type="AlphaFoldDB" id="A0A844M0D4"/>
<dbReference type="OrthoDB" id="6657284at2"/>
<dbReference type="RefSeq" id="WP_011960412.1">
    <property type="nucleotide sequence ID" value="NZ_WFKQ01000004.1"/>
</dbReference>
<keyword evidence="4" id="KW-1185">Reference proteome</keyword>
<evidence type="ECO:0000313" key="4">
    <source>
        <dbReference type="Proteomes" id="UP000442109"/>
    </source>
</evidence>
<comment type="caution">
    <text evidence="3">The sequence shown here is derived from an EMBL/GenBank/DDBJ whole genome shotgun (WGS) entry which is preliminary data.</text>
</comment>
<dbReference type="PROSITE" id="PS51257">
    <property type="entry name" value="PROKAR_LIPOPROTEIN"/>
    <property type="match status" value="1"/>
</dbReference>